<accession>A0A147ITJ8</accession>
<keyword evidence="1" id="KW-0547">Nucleotide-binding</keyword>
<dbReference type="PROSITE" id="PS51194">
    <property type="entry name" value="HELICASE_CTER"/>
    <property type="match status" value="1"/>
</dbReference>
<dbReference type="Pfam" id="PF00176">
    <property type="entry name" value="SNF2-rel_dom"/>
    <property type="match status" value="1"/>
</dbReference>
<dbReference type="CDD" id="cd18793">
    <property type="entry name" value="SF2_C_SNF"/>
    <property type="match status" value="1"/>
</dbReference>
<dbReference type="GO" id="GO:0005524">
    <property type="term" value="F:ATP binding"/>
    <property type="evidence" value="ECO:0007669"/>
    <property type="project" value="UniProtKB-KW"/>
</dbReference>
<dbReference type="Gene3D" id="3.40.50.10810">
    <property type="entry name" value="Tandem AAA-ATPase domain"/>
    <property type="match status" value="1"/>
</dbReference>
<gene>
    <name evidence="7" type="ORF">NS355_08090</name>
</gene>
<dbReference type="InterPro" id="IPR027417">
    <property type="entry name" value="P-loop_NTPase"/>
</dbReference>
<dbReference type="InterPro" id="IPR038718">
    <property type="entry name" value="SNF2-like_sf"/>
</dbReference>
<dbReference type="OrthoDB" id="9814088at2"/>
<dbReference type="AlphaFoldDB" id="A0A147ITJ8"/>
<name>A0A147ITJ8_9SPHN</name>
<dbReference type="Gene3D" id="3.40.50.300">
    <property type="entry name" value="P-loop containing nucleotide triphosphate hydrolases"/>
    <property type="match status" value="1"/>
</dbReference>
<keyword evidence="3" id="KW-0347">Helicase</keyword>
<evidence type="ECO:0000313" key="8">
    <source>
        <dbReference type="Proteomes" id="UP000073923"/>
    </source>
</evidence>
<feature type="domain" description="Helicase ATP-binding" evidence="5">
    <location>
        <begin position="313"/>
        <end position="496"/>
    </location>
</feature>
<dbReference type="Pfam" id="PF00271">
    <property type="entry name" value="Helicase_C"/>
    <property type="match status" value="1"/>
</dbReference>
<evidence type="ECO:0000259" key="6">
    <source>
        <dbReference type="PROSITE" id="PS51194"/>
    </source>
</evidence>
<evidence type="ECO:0000256" key="3">
    <source>
        <dbReference type="ARBA" id="ARBA00022806"/>
    </source>
</evidence>
<reference evidence="7 8" key="1">
    <citation type="journal article" date="2016" name="Front. Microbiol.">
        <title>Genomic Resource of Rice Seed Associated Bacteria.</title>
        <authorList>
            <person name="Midha S."/>
            <person name="Bansal K."/>
            <person name="Sharma S."/>
            <person name="Kumar N."/>
            <person name="Patil P.P."/>
            <person name="Chaudhry V."/>
            <person name="Patil P.B."/>
        </authorList>
    </citation>
    <scope>NUCLEOTIDE SEQUENCE [LARGE SCALE GENOMIC DNA]</scope>
    <source>
        <strain evidence="7 8">NS355</strain>
    </source>
</reference>
<organism evidence="7 8">
    <name type="scientific">Sphingomonas yabuuchiae</name>
    <dbReference type="NCBI Taxonomy" id="172044"/>
    <lineage>
        <taxon>Bacteria</taxon>
        <taxon>Pseudomonadati</taxon>
        <taxon>Pseudomonadota</taxon>
        <taxon>Alphaproteobacteria</taxon>
        <taxon>Sphingomonadales</taxon>
        <taxon>Sphingomonadaceae</taxon>
        <taxon>Sphingomonas</taxon>
    </lineage>
</organism>
<dbReference type="CDD" id="cd09179">
    <property type="entry name" value="PLDc_N_DEXD_a"/>
    <property type="match status" value="1"/>
</dbReference>
<dbReference type="InterPro" id="IPR000330">
    <property type="entry name" value="SNF2_N"/>
</dbReference>
<sequence>MMLLTDRTWKRKFTREDGDLVRKFYVPALSTATRYDRITGYFTAAGLALASAGIEHLAMNEGRMRLIVGCTLNEDEVHAIESGLAMAELVADRVGDALPDAPEGDERKALELLAWLVAHGLLDVRIAVRCVPGTRKPIAGTVIFHEKSGVIEDKTGNRLAFTGSLNETYQGWKLNGESISVFTSWGAAAEYVDDEDTCFARYWNNRAESILVVDVPTAIRDALLKFLPPDDQIPARIDDARRDDRDDQPNEPATPAVIVQNPAAVEQAASHTSLWDRIAVAANDPEGGIWVGEATSPVDAWPHQRKAFLRMYGDHRDHAPRLLIADEVGLGKTIQAGLILRQSWLAGRMRRGIILAPANVCAQWQAELREKFALNWPMYDGQNMLRYDPATKQIVAMPVSRSDWSREPFVIMSSHLARRRERWPELVGAEEYDLVVVDEAHHARVSRSGRKSEPNMLMRLLRELKHRTRGLVLLTATPLQTNGLELYDLLSLLGLPDEWTADDFERYFEALRQPNVPTHEFEACVALFQATERTYGELAETRAAGMGAGGRNAPLSRVAVKTVLSALRGASSIKRRRLTPTERTAAIRILKGWTPIAALLSRHTRALLRRYKAAGKLDVRIATRDVRDRLVDMSAEERELYEATEKLITDAYANADEKKRAAVGFILTIYRKRLSSSFAALACSLRGRLERSKAIEDDMLGLEDEGEEVDVDDTPVLDQEARQLLESAAIEELLTAVKQLPPDSKAMALVEELSKLEAEGYQQTMVFTGYTDTMDALRDFVADRTNREVICFSGRGGEIRSADGRWRWVSRADIKRRFAKGQGDILLCTDAAAEGLNFQFCGSLINYDMPWNPMRVEQRIGRVDRLGQRFDEIRIVNLHYADTIETQVYQSLSSRISLFESLVGGLQPILSSVSKRIAELALSGAVVDVEAMIAADLNRPPPAVDLDDDEAALDDMPDIEPAAFDLGDLERLIADGDALPVGFRTERLSEHEWTVEAVTLSQPVRATLDRSFYAVHSDSAEFWTPGSPAFPAIAFHSTGSNPPN</sequence>
<dbReference type="PATRIC" id="fig|172044.3.peg.1410"/>
<evidence type="ECO:0000256" key="1">
    <source>
        <dbReference type="ARBA" id="ARBA00022741"/>
    </source>
</evidence>
<dbReference type="Proteomes" id="UP000073923">
    <property type="component" value="Unassembled WGS sequence"/>
</dbReference>
<dbReference type="InterPro" id="IPR049730">
    <property type="entry name" value="SNF2/RAD54-like_C"/>
</dbReference>
<comment type="caution">
    <text evidence="7">The sequence shown here is derived from an EMBL/GenBank/DDBJ whole genome shotgun (WGS) entry which is preliminary data.</text>
</comment>
<dbReference type="CDD" id="cd18011">
    <property type="entry name" value="DEXDc_RapA"/>
    <property type="match status" value="1"/>
</dbReference>
<evidence type="ECO:0000256" key="2">
    <source>
        <dbReference type="ARBA" id="ARBA00022801"/>
    </source>
</evidence>
<dbReference type="PANTHER" id="PTHR45766:SF6">
    <property type="entry name" value="SWI_SNF-RELATED MATRIX-ASSOCIATED ACTIN-DEPENDENT REGULATOR OF CHROMATIN SUBFAMILY A-LIKE PROTEIN 1"/>
    <property type="match status" value="1"/>
</dbReference>
<dbReference type="GO" id="GO:0016787">
    <property type="term" value="F:hydrolase activity"/>
    <property type="evidence" value="ECO:0007669"/>
    <property type="project" value="UniProtKB-KW"/>
</dbReference>
<feature type="domain" description="Helicase C-terminal" evidence="6">
    <location>
        <begin position="748"/>
        <end position="910"/>
    </location>
</feature>
<evidence type="ECO:0000313" key="7">
    <source>
        <dbReference type="EMBL" id="KTT98876.1"/>
    </source>
</evidence>
<dbReference type="InterPro" id="IPR014001">
    <property type="entry name" value="Helicase_ATP-bd"/>
</dbReference>
<evidence type="ECO:0000256" key="4">
    <source>
        <dbReference type="ARBA" id="ARBA00022840"/>
    </source>
</evidence>
<dbReference type="InterPro" id="IPR057342">
    <property type="entry name" value="DEXDc_RapA"/>
</dbReference>
<dbReference type="SUPFAM" id="SSF52540">
    <property type="entry name" value="P-loop containing nucleoside triphosphate hydrolases"/>
    <property type="match status" value="2"/>
</dbReference>
<protein>
    <recommendedName>
        <fullName evidence="9">Helicase</fullName>
    </recommendedName>
</protein>
<proteinExistence type="predicted"/>
<keyword evidence="2" id="KW-0378">Hydrolase</keyword>
<dbReference type="SMART" id="SM00487">
    <property type="entry name" value="DEXDc"/>
    <property type="match status" value="1"/>
</dbReference>
<dbReference type="GO" id="GO:0004386">
    <property type="term" value="F:helicase activity"/>
    <property type="evidence" value="ECO:0007669"/>
    <property type="project" value="UniProtKB-KW"/>
</dbReference>
<evidence type="ECO:0000259" key="5">
    <source>
        <dbReference type="PROSITE" id="PS51192"/>
    </source>
</evidence>
<keyword evidence="4" id="KW-0067">ATP-binding</keyword>
<dbReference type="InterPro" id="IPR001650">
    <property type="entry name" value="Helicase_C-like"/>
</dbReference>
<dbReference type="PANTHER" id="PTHR45766">
    <property type="entry name" value="DNA ANNEALING HELICASE AND ENDONUCLEASE ZRANB3 FAMILY MEMBER"/>
    <property type="match status" value="1"/>
</dbReference>
<evidence type="ECO:0008006" key="9">
    <source>
        <dbReference type="Google" id="ProtNLM"/>
    </source>
</evidence>
<dbReference type="SMART" id="SM00490">
    <property type="entry name" value="HELICc"/>
    <property type="match status" value="1"/>
</dbReference>
<dbReference type="PROSITE" id="PS51192">
    <property type="entry name" value="HELICASE_ATP_BIND_1"/>
    <property type="match status" value="1"/>
</dbReference>
<dbReference type="EMBL" id="LDTF01000036">
    <property type="protein sequence ID" value="KTT98876.1"/>
    <property type="molecule type" value="Genomic_DNA"/>
</dbReference>
<dbReference type="Gene3D" id="3.30.870.10">
    <property type="entry name" value="Endonuclease Chain A"/>
    <property type="match status" value="1"/>
</dbReference>